<evidence type="ECO:0000256" key="4">
    <source>
        <dbReference type="ARBA" id="ARBA00022692"/>
    </source>
</evidence>
<dbReference type="PROSITE" id="PS00216">
    <property type="entry name" value="SUGAR_TRANSPORT_1"/>
    <property type="match status" value="1"/>
</dbReference>
<dbReference type="PROSITE" id="PS50850">
    <property type="entry name" value="MFS"/>
    <property type="match status" value="1"/>
</dbReference>
<feature type="transmembrane region" description="Helical" evidence="7">
    <location>
        <begin position="168"/>
        <end position="189"/>
    </location>
</feature>
<dbReference type="AlphaFoldDB" id="A0A0D2BZ20"/>
<dbReference type="Gene3D" id="1.20.1250.20">
    <property type="entry name" value="MFS general substrate transporter like domains"/>
    <property type="match status" value="1"/>
</dbReference>
<evidence type="ECO:0000256" key="7">
    <source>
        <dbReference type="SAM" id="Phobius"/>
    </source>
</evidence>
<evidence type="ECO:0000256" key="1">
    <source>
        <dbReference type="ARBA" id="ARBA00004141"/>
    </source>
</evidence>
<evidence type="ECO:0000256" key="2">
    <source>
        <dbReference type="ARBA" id="ARBA00010992"/>
    </source>
</evidence>
<dbReference type="InterPro" id="IPR050360">
    <property type="entry name" value="MFS_Sugar_Transporters"/>
</dbReference>
<evidence type="ECO:0000313" key="9">
    <source>
        <dbReference type="EMBL" id="KIW57696.1"/>
    </source>
</evidence>
<gene>
    <name evidence="9" type="ORF">PV05_02260</name>
</gene>
<dbReference type="GO" id="GO:0016020">
    <property type="term" value="C:membrane"/>
    <property type="evidence" value="ECO:0007669"/>
    <property type="project" value="UniProtKB-SubCell"/>
</dbReference>
<feature type="transmembrane region" description="Helical" evidence="7">
    <location>
        <begin position="331"/>
        <end position="353"/>
    </location>
</feature>
<protein>
    <recommendedName>
        <fullName evidence="8">Major facilitator superfamily (MFS) profile domain-containing protein</fullName>
    </recommendedName>
</protein>
<feature type="transmembrane region" description="Helical" evidence="7">
    <location>
        <begin position="42"/>
        <end position="59"/>
    </location>
</feature>
<name>A0A0D2BZ20_9EURO</name>
<organism evidence="9 10">
    <name type="scientific">Exophiala xenobiotica</name>
    <dbReference type="NCBI Taxonomy" id="348802"/>
    <lineage>
        <taxon>Eukaryota</taxon>
        <taxon>Fungi</taxon>
        <taxon>Dikarya</taxon>
        <taxon>Ascomycota</taxon>
        <taxon>Pezizomycotina</taxon>
        <taxon>Eurotiomycetes</taxon>
        <taxon>Chaetothyriomycetidae</taxon>
        <taxon>Chaetothyriales</taxon>
        <taxon>Herpotrichiellaceae</taxon>
        <taxon>Exophiala</taxon>
    </lineage>
</organism>
<dbReference type="PRINTS" id="PR00171">
    <property type="entry name" value="SUGRTRNSPORT"/>
</dbReference>
<evidence type="ECO:0000259" key="8">
    <source>
        <dbReference type="PROSITE" id="PS50850"/>
    </source>
</evidence>
<dbReference type="HOGENOM" id="CLU_001265_30_12_1"/>
<proteinExistence type="inferred from homology"/>
<keyword evidence="3" id="KW-0813">Transport</keyword>
<feature type="transmembrane region" description="Helical" evidence="7">
    <location>
        <begin position="468"/>
        <end position="490"/>
    </location>
</feature>
<dbReference type="SUPFAM" id="SSF103473">
    <property type="entry name" value="MFS general substrate transporter"/>
    <property type="match status" value="1"/>
</dbReference>
<feature type="transmembrane region" description="Helical" evidence="7">
    <location>
        <begin position="398"/>
        <end position="418"/>
    </location>
</feature>
<comment type="similarity">
    <text evidence="2">Belongs to the major facilitator superfamily. Sugar transporter (TC 2.A.1.1) family.</text>
</comment>
<dbReference type="InterPro" id="IPR005828">
    <property type="entry name" value="MFS_sugar_transport-like"/>
</dbReference>
<keyword evidence="5 7" id="KW-1133">Transmembrane helix</keyword>
<evidence type="ECO:0000313" key="10">
    <source>
        <dbReference type="Proteomes" id="UP000054342"/>
    </source>
</evidence>
<dbReference type="Pfam" id="PF00083">
    <property type="entry name" value="Sugar_tr"/>
    <property type="match status" value="1"/>
</dbReference>
<keyword evidence="4 7" id="KW-0812">Transmembrane</keyword>
<dbReference type="InterPro" id="IPR036259">
    <property type="entry name" value="MFS_trans_sf"/>
</dbReference>
<dbReference type="EMBL" id="KN847318">
    <property type="protein sequence ID" value="KIW57696.1"/>
    <property type="molecule type" value="Genomic_DNA"/>
</dbReference>
<keyword evidence="6 7" id="KW-0472">Membrane</keyword>
<sequence length="577" mass="63548">MAPTEKSVKLEGIVGEHDDKGKMEELTADMASGPLGLIQNPYVSFVSFSIAFAGFMYGYPGGVLSNILTDENFGAHFPRIYADATFKGWVVASMELSGAVGSIIAAPLADKYSRRYALLMSVAIIIVGTCLLTGAVNAGMIIAGRLICGVGAIYNCEIAPPQLRGTLIAFYMFFLTLGNMLAFFVTYGFHFLGGIRCAPETPYTGPNNSFDPYNDVPAGGCTGQGDGSWRIPLGLQIPFALILGLFVWLAPPSPRWLMMKNRPDEALDIMEKIRRLPRDSILVQTEFLEMKAHMIYEQELEQELYPNAGLLRLTWETFQRFFTNRGLFKRLYICVVYMVLNQWAGINAILYYAPLIFSQLGLSYNTTALLATGIVGLVFWLSCTVAILYSDKFGRRNMLMLGLSIMIIGHAVVAGIIGKYSGQFGVYTSAGYAGAAFIYIYMIGYGVTSINMNVISSEIFPSQHRSQAMAMIFAVNWICNFSVALATPVMLEEIKFGTFLIFAFCCIGMLLWTIFVIPETSHKTVEEMDILFKDQLASDQAARMARIFERLGLAGGGHSSTQELKTGAAIEHHDVKN</sequence>
<dbReference type="PANTHER" id="PTHR48022">
    <property type="entry name" value="PLASTIDIC GLUCOSE TRANSPORTER 4"/>
    <property type="match status" value="1"/>
</dbReference>
<feature type="transmembrane region" description="Helical" evidence="7">
    <location>
        <begin position="88"/>
        <end position="109"/>
    </location>
</feature>
<feature type="transmembrane region" description="Helical" evidence="7">
    <location>
        <begin position="496"/>
        <end position="517"/>
    </location>
</feature>
<feature type="transmembrane region" description="Helical" evidence="7">
    <location>
        <begin position="424"/>
        <end position="447"/>
    </location>
</feature>
<feature type="transmembrane region" description="Helical" evidence="7">
    <location>
        <begin position="233"/>
        <end position="250"/>
    </location>
</feature>
<dbReference type="Proteomes" id="UP000054342">
    <property type="component" value="Unassembled WGS sequence"/>
</dbReference>
<dbReference type="OrthoDB" id="6612291at2759"/>
<feature type="transmembrane region" description="Helical" evidence="7">
    <location>
        <begin position="368"/>
        <end position="389"/>
    </location>
</feature>
<dbReference type="InterPro" id="IPR005829">
    <property type="entry name" value="Sugar_transporter_CS"/>
</dbReference>
<dbReference type="InterPro" id="IPR020846">
    <property type="entry name" value="MFS_dom"/>
</dbReference>
<dbReference type="InterPro" id="IPR003663">
    <property type="entry name" value="Sugar/inositol_transpt"/>
</dbReference>
<dbReference type="RefSeq" id="XP_013318280.1">
    <property type="nucleotide sequence ID" value="XM_013462826.1"/>
</dbReference>
<comment type="subcellular location">
    <subcellularLocation>
        <location evidence="1">Membrane</location>
        <topology evidence="1">Multi-pass membrane protein</topology>
    </subcellularLocation>
</comment>
<dbReference type="GeneID" id="25324168"/>
<keyword evidence="10" id="KW-1185">Reference proteome</keyword>
<evidence type="ECO:0000256" key="5">
    <source>
        <dbReference type="ARBA" id="ARBA00022989"/>
    </source>
</evidence>
<feature type="domain" description="Major facilitator superfamily (MFS) profile" evidence="8">
    <location>
        <begin position="46"/>
        <end position="521"/>
    </location>
</feature>
<evidence type="ECO:0000256" key="6">
    <source>
        <dbReference type="ARBA" id="ARBA00023136"/>
    </source>
</evidence>
<dbReference type="PANTHER" id="PTHR48022:SF2">
    <property type="entry name" value="PLASTIDIC GLUCOSE TRANSPORTER 4"/>
    <property type="match status" value="1"/>
</dbReference>
<accession>A0A0D2BZ20</accession>
<reference evidence="9 10" key="1">
    <citation type="submission" date="2015-01" db="EMBL/GenBank/DDBJ databases">
        <title>The Genome Sequence of Exophiala xenobiotica CBS118157.</title>
        <authorList>
            <consortium name="The Broad Institute Genomics Platform"/>
            <person name="Cuomo C."/>
            <person name="de Hoog S."/>
            <person name="Gorbushina A."/>
            <person name="Stielow B."/>
            <person name="Teixiera M."/>
            <person name="Abouelleil A."/>
            <person name="Chapman S.B."/>
            <person name="Priest M."/>
            <person name="Young S.K."/>
            <person name="Wortman J."/>
            <person name="Nusbaum C."/>
            <person name="Birren B."/>
        </authorList>
    </citation>
    <scope>NUCLEOTIDE SEQUENCE [LARGE SCALE GENOMIC DNA]</scope>
    <source>
        <strain evidence="9 10">CBS 118157</strain>
    </source>
</reference>
<dbReference type="GO" id="GO:0005351">
    <property type="term" value="F:carbohydrate:proton symporter activity"/>
    <property type="evidence" value="ECO:0007669"/>
    <property type="project" value="TreeGrafter"/>
</dbReference>
<evidence type="ECO:0000256" key="3">
    <source>
        <dbReference type="ARBA" id="ARBA00022448"/>
    </source>
</evidence>